<dbReference type="InterPro" id="IPR029055">
    <property type="entry name" value="Ntn_hydrolases_N"/>
</dbReference>
<keyword evidence="13" id="KW-1185">Reference proteome</keyword>
<dbReference type="Pfam" id="PF00733">
    <property type="entry name" value="Asn_synthase"/>
    <property type="match status" value="1"/>
</dbReference>
<feature type="site" description="Important for beta-aspartyl-AMP intermediate formation" evidence="10">
    <location>
        <position position="373"/>
    </location>
</feature>
<feature type="domain" description="Glutamine amidotransferase type-2" evidence="11">
    <location>
        <begin position="2"/>
        <end position="212"/>
    </location>
</feature>
<dbReference type="PANTHER" id="PTHR43284">
    <property type="entry name" value="ASPARAGINE SYNTHETASE (GLUTAMINE-HYDROLYZING)"/>
    <property type="match status" value="1"/>
</dbReference>
<keyword evidence="6 8" id="KW-0315">Glutamine amidotransferase</keyword>
<dbReference type="Pfam" id="PF13537">
    <property type="entry name" value="GATase_7"/>
    <property type="match status" value="1"/>
</dbReference>
<evidence type="ECO:0000256" key="2">
    <source>
        <dbReference type="ARBA" id="ARBA00005752"/>
    </source>
</evidence>
<sequence>MCGIAGFVGAENPAVLRTMARELAHRGPDGEGFLSDTKRHVHLAHRRLAILDIGGGIQPMSLPDGRITVVFNGEIYNHRSLRSELEARGHRFATSHSDTEVLLHGWVEWGEELLPRLNGMFAFALLDRAGERLVLARDRFGEKPLFWTVKNGEFVFASELGAMTKHPSLRGTGIDRLAIQKLFAYSFIPGTRTPLAGVQRLRPGSWLDINLSQIDHAPLPAPIERSYWRFSILTDAAPAGTEDDWAEELDHLLGKSVSARLESDVPLGLFLSGGVDSSAILAHAADARDPKTIDAFSIGFTEPSFDESRYAERVAKLVGCNWHLKLCDLDAVRSELVALLGRIDEPMGDSSIVPTSVLCKYAAESVKVALSGDGGDELFAGYDPFKILGLARMYDRMVPRKIHQAISVLASRLPPSERNMSFDFKVKRGLRGLSLKPSMWNAAWLGALGSREISELFEEQVDPETLYGEAITAWEQSQAGDDANRTLEFFTNLYLPDDILVKSDRSSMLESLEVRAPFLDNDVVEFARRLPIDVKLRKGVSKWILKRSLRNRLPDDILKRAKKGFGAPISRWLRQLPMPASSRTSFLNQRVLSRRWADHAAKKCDDRGALWIWLGLDARLSHLAP</sequence>
<dbReference type="InterPro" id="IPR051786">
    <property type="entry name" value="ASN_synthetase/amidase"/>
</dbReference>
<dbReference type="OrthoDB" id="9763290at2"/>
<dbReference type="GO" id="GO:0005524">
    <property type="term" value="F:ATP binding"/>
    <property type="evidence" value="ECO:0007669"/>
    <property type="project" value="UniProtKB-KW"/>
</dbReference>
<name>A0A4Y9LYZ6_9BRAD</name>
<dbReference type="PROSITE" id="PS51278">
    <property type="entry name" value="GATASE_TYPE_2"/>
    <property type="match status" value="1"/>
</dbReference>
<dbReference type="InterPro" id="IPR006426">
    <property type="entry name" value="Asn_synth_AEB"/>
</dbReference>
<evidence type="ECO:0000256" key="10">
    <source>
        <dbReference type="PIRSR" id="PIRSR001589-3"/>
    </source>
</evidence>
<organism evidence="12 13">
    <name type="scientific">Bradyrhizobium niftali</name>
    <dbReference type="NCBI Taxonomy" id="2560055"/>
    <lineage>
        <taxon>Bacteria</taxon>
        <taxon>Pseudomonadati</taxon>
        <taxon>Pseudomonadota</taxon>
        <taxon>Alphaproteobacteria</taxon>
        <taxon>Hyphomicrobiales</taxon>
        <taxon>Nitrobacteraceae</taxon>
        <taxon>Bradyrhizobium</taxon>
    </lineage>
</organism>
<dbReference type="Proteomes" id="UP000297966">
    <property type="component" value="Unassembled WGS sequence"/>
</dbReference>
<comment type="similarity">
    <text evidence="2">Belongs to the asparagine synthetase family.</text>
</comment>
<dbReference type="GO" id="GO:0005829">
    <property type="term" value="C:cytosol"/>
    <property type="evidence" value="ECO:0007669"/>
    <property type="project" value="TreeGrafter"/>
</dbReference>
<evidence type="ECO:0000256" key="1">
    <source>
        <dbReference type="ARBA" id="ARBA00005187"/>
    </source>
</evidence>
<keyword evidence="5 9" id="KW-0067">ATP-binding</keyword>
<keyword evidence="4 9" id="KW-0547">Nucleotide-binding</keyword>
<keyword evidence="8" id="KW-0061">Asparagine biosynthesis</keyword>
<evidence type="ECO:0000256" key="4">
    <source>
        <dbReference type="ARBA" id="ARBA00022741"/>
    </source>
</evidence>
<dbReference type="InterPro" id="IPR001962">
    <property type="entry name" value="Asn_synthase"/>
</dbReference>
<dbReference type="GO" id="GO:0006529">
    <property type="term" value="P:asparagine biosynthetic process"/>
    <property type="evidence" value="ECO:0007669"/>
    <property type="project" value="UniProtKB-KW"/>
</dbReference>
<evidence type="ECO:0000256" key="5">
    <source>
        <dbReference type="ARBA" id="ARBA00022840"/>
    </source>
</evidence>
<feature type="binding site" evidence="9">
    <location>
        <position position="298"/>
    </location>
    <ligand>
        <name>ATP</name>
        <dbReference type="ChEBI" id="CHEBI:30616"/>
    </ligand>
</feature>
<keyword evidence="12" id="KW-0436">Ligase</keyword>
<dbReference type="Gene3D" id="3.60.20.10">
    <property type="entry name" value="Glutamine Phosphoribosylpyrophosphate, subunit 1, domain 1"/>
    <property type="match status" value="1"/>
</dbReference>
<protein>
    <recommendedName>
        <fullName evidence="3">asparagine synthase (glutamine-hydrolyzing)</fullName>
        <ecNumber evidence="3">6.3.5.4</ecNumber>
    </recommendedName>
</protein>
<dbReference type="InterPro" id="IPR017932">
    <property type="entry name" value="GATase_2_dom"/>
</dbReference>
<dbReference type="GO" id="GO:0004066">
    <property type="term" value="F:asparagine synthase (glutamine-hydrolyzing) activity"/>
    <property type="evidence" value="ECO:0007669"/>
    <property type="project" value="UniProtKB-EC"/>
</dbReference>
<dbReference type="RefSeq" id="WP_135174717.1">
    <property type="nucleotide sequence ID" value="NZ_SPQT01000006.1"/>
</dbReference>
<dbReference type="SUPFAM" id="SSF56235">
    <property type="entry name" value="N-terminal nucleophile aminohydrolases (Ntn hydrolases)"/>
    <property type="match status" value="1"/>
</dbReference>
<dbReference type="PIRSF" id="PIRSF001589">
    <property type="entry name" value="Asn_synthetase_glu-h"/>
    <property type="match status" value="1"/>
</dbReference>
<comment type="caution">
    <text evidence="12">The sequence shown here is derived from an EMBL/GenBank/DDBJ whole genome shotgun (WGS) entry which is preliminary data.</text>
</comment>
<dbReference type="NCBIfam" id="TIGR01536">
    <property type="entry name" value="asn_synth_AEB"/>
    <property type="match status" value="1"/>
</dbReference>
<dbReference type="PANTHER" id="PTHR43284:SF1">
    <property type="entry name" value="ASPARAGINE SYNTHETASE"/>
    <property type="match status" value="1"/>
</dbReference>
<reference evidence="12 13" key="1">
    <citation type="submission" date="2019-03" db="EMBL/GenBank/DDBJ databases">
        <title>Bradyrhizobium diversity isolated from nodules of Chamaecrista fasciculata.</title>
        <authorList>
            <person name="Klepa M.S."/>
            <person name="Urquiaga M.O."/>
            <person name="Hungria M."/>
            <person name="Delamuta J.R."/>
        </authorList>
    </citation>
    <scope>NUCLEOTIDE SEQUENCE [LARGE SCALE GENOMIC DNA]</scope>
    <source>
        <strain evidence="12 13">CNPSo 3448</strain>
    </source>
</reference>
<dbReference type="AlphaFoldDB" id="A0A4Y9LYZ6"/>
<dbReference type="CDD" id="cd00712">
    <property type="entry name" value="AsnB"/>
    <property type="match status" value="1"/>
</dbReference>
<comment type="catalytic activity">
    <reaction evidence="7">
        <text>L-aspartate + L-glutamine + ATP + H2O = L-asparagine + L-glutamate + AMP + diphosphate + H(+)</text>
        <dbReference type="Rhea" id="RHEA:12228"/>
        <dbReference type="ChEBI" id="CHEBI:15377"/>
        <dbReference type="ChEBI" id="CHEBI:15378"/>
        <dbReference type="ChEBI" id="CHEBI:29985"/>
        <dbReference type="ChEBI" id="CHEBI:29991"/>
        <dbReference type="ChEBI" id="CHEBI:30616"/>
        <dbReference type="ChEBI" id="CHEBI:33019"/>
        <dbReference type="ChEBI" id="CHEBI:58048"/>
        <dbReference type="ChEBI" id="CHEBI:58359"/>
        <dbReference type="ChEBI" id="CHEBI:456215"/>
        <dbReference type="EC" id="6.3.5.4"/>
    </reaction>
</comment>
<dbReference type="CDD" id="cd01991">
    <property type="entry name" value="Asn_synthase_B_C"/>
    <property type="match status" value="1"/>
</dbReference>
<dbReference type="EC" id="6.3.5.4" evidence="3"/>
<evidence type="ECO:0000259" key="11">
    <source>
        <dbReference type="PROSITE" id="PS51278"/>
    </source>
</evidence>
<proteinExistence type="inferred from homology"/>
<accession>A0A4Y9LYZ6</accession>
<feature type="active site" description="For GATase activity" evidence="8">
    <location>
        <position position="2"/>
    </location>
</feature>
<dbReference type="SUPFAM" id="SSF52402">
    <property type="entry name" value="Adenine nucleotide alpha hydrolases-like"/>
    <property type="match status" value="1"/>
</dbReference>
<evidence type="ECO:0000313" key="13">
    <source>
        <dbReference type="Proteomes" id="UP000297966"/>
    </source>
</evidence>
<dbReference type="InterPro" id="IPR033738">
    <property type="entry name" value="AsnB_N"/>
</dbReference>
<dbReference type="Gene3D" id="3.40.50.620">
    <property type="entry name" value="HUPs"/>
    <property type="match status" value="1"/>
</dbReference>
<feature type="binding site" evidence="9">
    <location>
        <position position="98"/>
    </location>
    <ligand>
        <name>L-glutamine</name>
        <dbReference type="ChEBI" id="CHEBI:58359"/>
    </ligand>
</feature>
<evidence type="ECO:0000256" key="7">
    <source>
        <dbReference type="ARBA" id="ARBA00048741"/>
    </source>
</evidence>
<evidence type="ECO:0000313" key="12">
    <source>
        <dbReference type="EMBL" id="TFV48001.1"/>
    </source>
</evidence>
<dbReference type="InterPro" id="IPR014729">
    <property type="entry name" value="Rossmann-like_a/b/a_fold"/>
</dbReference>
<gene>
    <name evidence="12" type="primary">asnB</name>
    <name evidence="12" type="ORF">E4K65_14360</name>
</gene>
<comment type="pathway">
    <text evidence="1">Amino-acid biosynthesis; L-asparagine biosynthesis; L-asparagine from L-aspartate (L-Gln route): step 1/1.</text>
</comment>
<evidence type="ECO:0000256" key="3">
    <source>
        <dbReference type="ARBA" id="ARBA00012737"/>
    </source>
</evidence>
<dbReference type="EMBL" id="SPQT01000006">
    <property type="protein sequence ID" value="TFV48001.1"/>
    <property type="molecule type" value="Genomic_DNA"/>
</dbReference>
<keyword evidence="8" id="KW-0028">Amino-acid biosynthesis</keyword>
<evidence type="ECO:0000256" key="9">
    <source>
        <dbReference type="PIRSR" id="PIRSR001589-2"/>
    </source>
</evidence>
<evidence type="ECO:0000256" key="6">
    <source>
        <dbReference type="ARBA" id="ARBA00022962"/>
    </source>
</evidence>
<feature type="binding site" evidence="9">
    <location>
        <begin position="371"/>
        <end position="372"/>
    </location>
    <ligand>
        <name>ATP</name>
        <dbReference type="ChEBI" id="CHEBI:30616"/>
    </ligand>
</feature>
<evidence type="ECO:0000256" key="8">
    <source>
        <dbReference type="PIRSR" id="PIRSR001589-1"/>
    </source>
</evidence>